<dbReference type="SUPFAM" id="SSF51905">
    <property type="entry name" value="FAD/NAD(P)-binding domain"/>
    <property type="match status" value="1"/>
</dbReference>
<dbReference type="InterPro" id="IPR036188">
    <property type="entry name" value="FAD/NAD-bd_sf"/>
</dbReference>
<dbReference type="RefSeq" id="WP_330199498.1">
    <property type="nucleotide sequence ID" value="NZ_JAZDRP010000006.1"/>
</dbReference>
<dbReference type="PANTHER" id="PTHR43747:SF4">
    <property type="entry name" value="FLAVIN-DEPENDENT TRYPTOPHAN HALOGENASE"/>
    <property type="match status" value="1"/>
</dbReference>
<gene>
    <name evidence="1" type="ORF">V0U79_10675</name>
</gene>
<organism evidence="1 2">
    <name type="scientific">Hyphobacterium lacteum</name>
    <dbReference type="NCBI Taxonomy" id="3116575"/>
    <lineage>
        <taxon>Bacteria</taxon>
        <taxon>Pseudomonadati</taxon>
        <taxon>Pseudomonadota</taxon>
        <taxon>Alphaproteobacteria</taxon>
        <taxon>Maricaulales</taxon>
        <taxon>Maricaulaceae</taxon>
        <taxon>Hyphobacterium</taxon>
    </lineage>
</organism>
<dbReference type="EMBL" id="JAZDRP010000006">
    <property type="protein sequence ID" value="MEE2526835.1"/>
    <property type="molecule type" value="Genomic_DNA"/>
</dbReference>
<sequence length="480" mass="52292">MGASTGKPRPIVVSGGGLAGNLAAISLANSLGQGFEIIQIMEPGAPPEDLVYGHAADPEIYNFLRRAGLGEPALILATGTSFSYGTEYRHWPGSGGWMQCHHAPFPTIAGIPLRHHITRAGLALEPFLISAQAARAGRFAHPPSDPDNDLSGAEYGYQFDPAEWTAQLDQLVAGSRVRRITSPIVEVAIEDGLVSAIQLENGQTVTADLFIDANGPSRRIIEAAGGRFRTERTIRAGLSVRETQQPGPPCLTIEADAAGWTSKAHLQTAERMIRVGADDAGAEAPSAVSIALGELSEAWVGNCVAIGHAASVIEPLTPAPMIMLRRDIERLLELVPASAGMTVERREFNRRFLEDVEHIRIFHDALFLSVSAPEEPYWQAAAASTENAKLQRKISQFGNRGILTSYDLEPFNEEDWTIAHMGLGRRPEHYDRQIDGLAAAESDQALARMKQSIRQLVSKMPPHNVYLNRFKQYLRRQNHA</sequence>
<reference evidence="1 2" key="1">
    <citation type="submission" date="2024-01" db="EMBL/GenBank/DDBJ databases">
        <title>Hyphobacterium bacterium isolated from marine sediment.</title>
        <authorList>
            <person name="Zhao S."/>
        </authorList>
    </citation>
    <scope>NUCLEOTIDE SEQUENCE [LARGE SCALE GENOMIC DNA]</scope>
    <source>
        <strain evidence="2">HN65</strain>
    </source>
</reference>
<evidence type="ECO:0000313" key="2">
    <source>
        <dbReference type="Proteomes" id="UP001354971"/>
    </source>
</evidence>
<dbReference type="PANTHER" id="PTHR43747">
    <property type="entry name" value="FAD-BINDING PROTEIN"/>
    <property type="match status" value="1"/>
</dbReference>
<accession>A0ABU7LSE1</accession>
<dbReference type="InterPro" id="IPR006905">
    <property type="entry name" value="Flavin_halogenase"/>
</dbReference>
<dbReference type="Gene3D" id="3.50.50.60">
    <property type="entry name" value="FAD/NAD(P)-binding domain"/>
    <property type="match status" value="1"/>
</dbReference>
<protein>
    <submittedName>
        <fullName evidence="1">Tryptophan 7-halogenase</fullName>
    </submittedName>
</protein>
<keyword evidence="2" id="KW-1185">Reference proteome</keyword>
<dbReference type="Pfam" id="PF04820">
    <property type="entry name" value="Trp_halogenase"/>
    <property type="match status" value="1"/>
</dbReference>
<dbReference type="Proteomes" id="UP001354971">
    <property type="component" value="Unassembled WGS sequence"/>
</dbReference>
<proteinExistence type="predicted"/>
<comment type="caution">
    <text evidence="1">The sequence shown here is derived from an EMBL/GenBank/DDBJ whole genome shotgun (WGS) entry which is preliminary data.</text>
</comment>
<name>A0ABU7LSE1_9PROT</name>
<evidence type="ECO:0000313" key="1">
    <source>
        <dbReference type="EMBL" id="MEE2526835.1"/>
    </source>
</evidence>
<dbReference type="InterPro" id="IPR050816">
    <property type="entry name" value="Flavin-dep_Halogenase_NPB"/>
</dbReference>